<feature type="compositionally biased region" description="Basic and acidic residues" evidence="1">
    <location>
        <begin position="66"/>
        <end position="88"/>
    </location>
</feature>
<evidence type="ECO:0000313" key="2">
    <source>
        <dbReference type="EMBL" id="KAE8124888.1"/>
    </source>
</evidence>
<evidence type="ECO:0000256" key="1">
    <source>
        <dbReference type="SAM" id="MobiDB-lite"/>
    </source>
</evidence>
<reference evidence="2 3" key="1">
    <citation type="submission" date="2019-06" db="EMBL/GenBank/DDBJ databases">
        <title>A chromosomal-level reference genome of Carpinus fangiana (Coryloideae, Betulaceae).</title>
        <authorList>
            <person name="Yang X."/>
            <person name="Wang Z."/>
            <person name="Zhang L."/>
            <person name="Hao G."/>
            <person name="Liu J."/>
            <person name="Yang Y."/>
        </authorList>
    </citation>
    <scope>NUCLEOTIDE SEQUENCE [LARGE SCALE GENOMIC DNA]</scope>
    <source>
        <strain evidence="2">Cfa_2016G</strain>
        <tissue evidence="2">Leaf</tissue>
    </source>
</reference>
<organism evidence="2 3">
    <name type="scientific">Carpinus fangiana</name>
    <dbReference type="NCBI Taxonomy" id="176857"/>
    <lineage>
        <taxon>Eukaryota</taxon>
        <taxon>Viridiplantae</taxon>
        <taxon>Streptophyta</taxon>
        <taxon>Embryophyta</taxon>
        <taxon>Tracheophyta</taxon>
        <taxon>Spermatophyta</taxon>
        <taxon>Magnoliopsida</taxon>
        <taxon>eudicotyledons</taxon>
        <taxon>Gunneridae</taxon>
        <taxon>Pentapetalae</taxon>
        <taxon>rosids</taxon>
        <taxon>fabids</taxon>
        <taxon>Fagales</taxon>
        <taxon>Betulaceae</taxon>
        <taxon>Carpinus</taxon>
    </lineage>
</organism>
<proteinExistence type="predicted"/>
<dbReference type="Proteomes" id="UP000327013">
    <property type="component" value="Chromosome 8"/>
</dbReference>
<protein>
    <submittedName>
        <fullName evidence="2">Uncharacterized protein</fullName>
    </submittedName>
</protein>
<keyword evidence="3" id="KW-1185">Reference proteome</keyword>
<dbReference type="AlphaFoldDB" id="A0A5N6RR60"/>
<feature type="region of interest" description="Disordered" evidence="1">
    <location>
        <begin position="126"/>
        <end position="176"/>
    </location>
</feature>
<evidence type="ECO:0000313" key="3">
    <source>
        <dbReference type="Proteomes" id="UP000327013"/>
    </source>
</evidence>
<dbReference type="EMBL" id="CM017328">
    <property type="protein sequence ID" value="KAE8124888.1"/>
    <property type="molecule type" value="Genomic_DNA"/>
</dbReference>
<sequence length="176" mass="20046">MARVFPRKPVPSTHGWVDCQVSLLKLKSLFGILSNNWRAPPPPDLTAPSSLFVTKCMQQTKRHATRSHDQHQERTIKQATRSEIERQSESWSENEEYAAKSLISDPQPAQRLAFFAARHPILHGSLKQPHTTARGQQTHSKQALQRHSVDFSQHLESREEQEEDEEGKLALALISL</sequence>
<accession>A0A5N6RR60</accession>
<gene>
    <name evidence="2" type="ORF">FH972_019733</name>
</gene>
<name>A0A5N6RR60_9ROSI</name>
<feature type="compositionally biased region" description="Polar residues" evidence="1">
    <location>
        <begin position="128"/>
        <end position="145"/>
    </location>
</feature>
<feature type="compositionally biased region" description="Basic and acidic residues" evidence="1">
    <location>
        <begin position="147"/>
        <end position="158"/>
    </location>
</feature>
<feature type="region of interest" description="Disordered" evidence="1">
    <location>
        <begin position="62"/>
        <end position="92"/>
    </location>
</feature>